<gene>
    <name evidence="1" type="ORF">MAR_020498</name>
</gene>
<reference evidence="1" key="1">
    <citation type="submission" date="2022-11" db="EMBL/GenBank/DDBJ databases">
        <title>Centuries of genome instability and evolution in soft-shell clam transmissible cancer (bioRxiv).</title>
        <authorList>
            <person name="Hart S.F.M."/>
            <person name="Yonemitsu M.A."/>
            <person name="Giersch R.M."/>
            <person name="Beal B.F."/>
            <person name="Arriagada G."/>
            <person name="Davis B.W."/>
            <person name="Ostrander E.A."/>
            <person name="Goff S.P."/>
            <person name="Metzger M.J."/>
        </authorList>
    </citation>
    <scope>NUCLEOTIDE SEQUENCE</scope>
    <source>
        <strain evidence="1">MELC-2E11</strain>
        <tissue evidence="1">Siphon/mantle</tissue>
    </source>
</reference>
<keyword evidence="2" id="KW-1185">Reference proteome</keyword>
<sequence length="468" mass="53700">MSILGVSGFFQSTECEEVTNNKTKNGWTNDCSVDVGLPNLQRNTSCNFDTTCSSFSCCVDIEYIKKMFELRFEIDSCEQRVTIGMERINVYRTFSELKFGKWDSFYLNGVFRFKYLIEDVPFAHVFIISARVEVYLDKDAIIMNNTLLNAVSIPYQACDLDSDFTVTEFSLKNWKAQKSIDENATLTKFQRIELLDVLGITPYLRADNCSSHTQVEGFGIWKKECTAVDETNLLNLSPTTSCSLHSDCTSVSCCMQSDETGKSVNFVLSLDYCNRELLVQIENMRRTFSLYEYNFGKSLGDRYNMCFLINITNIYIVDMWIRSDMSMSIYSVLRLSWKDAHGISGNTLTMSQKKILQRDFGLVRHMNEHSCVVQKEDQGFLHGWKTDCPYALQLANISEQYNISCVMQSSCSKVQCCIYIQEIDMHFEALFDLQPCEITLKVSFEKLSTEMNVKEIAGKVNTYDLRGN</sequence>
<evidence type="ECO:0000313" key="2">
    <source>
        <dbReference type="Proteomes" id="UP001164746"/>
    </source>
</evidence>
<organism evidence="1 2">
    <name type="scientific">Mya arenaria</name>
    <name type="common">Soft-shell clam</name>
    <dbReference type="NCBI Taxonomy" id="6604"/>
    <lineage>
        <taxon>Eukaryota</taxon>
        <taxon>Metazoa</taxon>
        <taxon>Spiralia</taxon>
        <taxon>Lophotrochozoa</taxon>
        <taxon>Mollusca</taxon>
        <taxon>Bivalvia</taxon>
        <taxon>Autobranchia</taxon>
        <taxon>Heteroconchia</taxon>
        <taxon>Euheterodonta</taxon>
        <taxon>Imparidentia</taxon>
        <taxon>Neoheterodontei</taxon>
        <taxon>Myida</taxon>
        <taxon>Myoidea</taxon>
        <taxon>Myidae</taxon>
        <taxon>Mya</taxon>
    </lineage>
</organism>
<evidence type="ECO:0000313" key="1">
    <source>
        <dbReference type="EMBL" id="WAR05129.1"/>
    </source>
</evidence>
<proteinExistence type="predicted"/>
<protein>
    <submittedName>
        <fullName evidence="1">Uncharacterized protein</fullName>
    </submittedName>
</protein>
<name>A0ABY7E7F4_MYAAR</name>
<dbReference type="EMBL" id="CP111016">
    <property type="protein sequence ID" value="WAR05129.1"/>
    <property type="molecule type" value="Genomic_DNA"/>
</dbReference>
<accession>A0ABY7E7F4</accession>
<dbReference type="Proteomes" id="UP001164746">
    <property type="component" value="Chromosome 5"/>
</dbReference>